<evidence type="ECO:0008006" key="3">
    <source>
        <dbReference type="Google" id="ProtNLM"/>
    </source>
</evidence>
<dbReference type="Proteomes" id="UP001373714">
    <property type="component" value="Unassembled WGS sequence"/>
</dbReference>
<sequence>MATTNVDIVTKTFNTSELLEQILIFHASRDNESRKHTLIVCRLVKKSWNKLISESPAIRSLTWEYSLYFPGRTVNDYTPFAALERYFRDKWVMLQEHIDNLRYPVEDFVPDYTAKDLIGRYFRSCSPGEENATSIFLPDSKIEFLRVTVYGYQPDTMFLWRGKLRGKGNINIGGIEQIVHDALSVQHYDIHAAVPRLCIQLLWRPPLPIRSRLQRSSQSPPKSFSIRAIIVERIKRRFH</sequence>
<dbReference type="AlphaFoldDB" id="A0AAV9VHU4"/>
<protein>
    <recommendedName>
        <fullName evidence="3">F-box domain-containing protein</fullName>
    </recommendedName>
</protein>
<proteinExistence type="predicted"/>
<reference evidence="1 2" key="1">
    <citation type="submission" date="2019-10" db="EMBL/GenBank/DDBJ databases">
        <authorList>
            <person name="Palmer J.M."/>
        </authorList>
    </citation>
    <scope>NUCLEOTIDE SEQUENCE [LARGE SCALE GENOMIC DNA]</scope>
    <source>
        <strain evidence="1 2">TWF730</strain>
    </source>
</reference>
<dbReference type="EMBL" id="JAVHNS010000002">
    <property type="protein sequence ID" value="KAK6361163.1"/>
    <property type="molecule type" value="Genomic_DNA"/>
</dbReference>
<organism evidence="1 2">
    <name type="scientific">Orbilia blumenaviensis</name>
    <dbReference type="NCBI Taxonomy" id="1796055"/>
    <lineage>
        <taxon>Eukaryota</taxon>
        <taxon>Fungi</taxon>
        <taxon>Dikarya</taxon>
        <taxon>Ascomycota</taxon>
        <taxon>Pezizomycotina</taxon>
        <taxon>Orbiliomycetes</taxon>
        <taxon>Orbiliales</taxon>
        <taxon>Orbiliaceae</taxon>
        <taxon>Orbilia</taxon>
    </lineage>
</organism>
<gene>
    <name evidence="1" type="ORF">TWF730_004907</name>
</gene>
<comment type="caution">
    <text evidence="1">The sequence shown here is derived from an EMBL/GenBank/DDBJ whole genome shotgun (WGS) entry which is preliminary data.</text>
</comment>
<name>A0AAV9VHU4_9PEZI</name>
<accession>A0AAV9VHU4</accession>
<evidence type="ECO:0000313" key="1">
    <source>
        <dbReference type="EMBL" id="KAK6361163.1"/>
    </source>
</evidence>
<keyword evidence="2" id="KW-1185">Reference proteome</keyword>
<evidence type="ECO:0000313" key="2">
    <source>
        <dbReference type="Proteomes" id="UP001373714"/>
    </source>
</evidence>